<dbReference type="Gene3D" id="1.10.600.10">
    <property type="entry name" value="Farnesyl Diphosphate Synthase"/>
    <property type="match status" value="1"/>
</dbReference>
<sequence length="415" mass="45385">MSIRSTRVPLPSISPLPRIPLSHVPSFYSCSTAIDLATASHPAVTASLPLIPLSLPHLCKVGAPPKSFVARDLETNPSRTSCSMMAALLRNKARMANLSWLQPLLLIPRKRPIQSQSNLWPEFKGEEYMTKKIQQINKALDEAVPLQHPTMLHQAMRYTLLAGGKRLLPILCIASCELVGGNQSSVMPIACALEMIKTEVLVLDDLPCMDNDDLRRGKPTNHKVFGEATSILASHALLCHAIEYVATRTKNVSPDRLIQAIAEICSAFGSKGVMAGQFADLNSEGKEVSLSEVEFIHKNKTGKILEASVVCGVLVGSGNEDQIQILRKYAKCVGLAFQVWDDILDITGSTERLGKTAGKDLLCDKATYPKLMGMDESKKFARQLVAEAKEEISCFDSTRASPLHHLADFTVSRNM</sequence>
<dbReference type="PROSITE" id="PS51257">
    <property type="entry name" value="PROKAR_LIPOPROTEIN"/>
    <property type="match status" value="1"/>
</dbReference>
<reference evidence="12 13" key="1">
    <citation type="submission" date="2021-02" db="EMBL/GenBank/DDBJ databases">
        <title>Plant Genome Project.</title>
        <authorList>
            <person name="Zhang R.-G."/>
        </authorList>
    </citation>
    <scope>NUCLEOTIDE SEQUENCE [LARGE SCALE GENOMIC DNA]</scope>
    <source>
        <tissue evidence="12">Leaves</tissue>
    </source>
</reference>
<comment type="pathway">
    <text evidence="4">Isoprenoid biosynthesis; geranylgeranyl diphosphate biosynthesis; geranylgeranyl diphosphate from farnesyl diphosphate and isopentenyl diphosphate: step 1/1.</text>
</comment>
<evidence type="ECO:0000256" key="10">
    <source>
        <dbReference type="ARBA" id="ARBA00023229"/>
    </source>
</evidence>
<evidence type="ECO:0000256" key="7">
    <source>
        <dbReference type="ARBA" id="ARBA00022723"/>
    </source>
</evidence>
<evidence type="ECO:0000256" key="8">
    <source>
        <dbReference type="ARBA" id="ARBA00022746"/>
    </source>
</evidence>
<dbReference type="Proteomes" id="UP000827721">
    <property type="component" value="Unassembled WGS sequence"/>
</dbReference>
<dbReference type="InterPro" id="IPR008949">
    <property type="entry name" value="Isoprenoid_synthase_dom_sf"/>
</dbReference>
<proteinExistence type="inferred from homology"/>
<dbReference type="PANTHER" id="PTHR43281">
    <property type="entry name" value="FARNESYL DIPHOSPHATE SYNTHASE"/>
    <property type="match status" value="1"/>
</dbReference>
<evidence type="ECO:0000256" key="2">
    <source>
        <dbReference type="ARBA" id="ARBA00004932"/>
    </source>
</evidence>
<dbReference type="SFLD" id="SFLDS00005">
    <property type="entry name" value="Isoprenoid_Synthase_Type_I"/>
    <property type="match status" value="1"/>
</dbReference>
<keyword evidence="8" id="KW-0125">Carotenoid biosynthesis</keyword>
<dbReference type="Pfam" id="PF00348">
    <property type="entry name" value="polyprenyl_synt"/>
    <property type="match status" value="1"/>
</dbReference>
<dbReference type="PROSITE" id="PS00444">
    <property type="entry name" value="POLYPRENYL_SYNTHASE_2"/>
    <property type="match status" value="1"/>
</dbReference>
<comment type="caution">
    <text evidence="12">The sequence shown here is derived from an EMBL/GenBank/DDBJ whole genome shotgun (WGS) entry which is preliminary data.</text>
</comment>
<accession>A0ABQ8HED6</accession>
<evidence type="ECO:0000256" key="11">
    <source>
        <dbReference type="RuleBase" id="RU004466"/>
    </source>
</evidence>
<evidence type="ECO:0000313" key="13">
    <source>
        <dbReference type="Proteomes" id="UP000827721"/>
    </source>
</evidence>
<dbReference type="PROSITE" id="PS00723">
    <property type="entry name" value="POLYPRENYL_SYNTHASE_1"/>
    <property type="match status" value="1"/>
</dbReference>
<gene>
    <name evidence="12" type="ORF">JRO89_XS11G0023200</name>
</gene>
<evidence type="ECO:0000256" key="9">
    <source>
        <dbReference type="ARBA" id="ARBA00022842"/>
    </source>
</evidence>
<comment type="cofactor">
    <cofactor evidence="1">
        <name>Mg(2+)</name>
        <dbReference type="ChEBI" id="CHEBI:18420"/>
    </cofactor>
</comment>
<dbReference type="InterPro" id="IPR033749">
    <property type="entry name" value="Polyprenyl_synt_CS"/>
</dbReference>
<evidence type="ECO:0000256" key="1">
    <source>
        <dbReference type="ARBA" id="ARBA00001946"/>
    </source>
</evidence>
<evidence type="ECO:0000256" key="3">
    <source>
        <dbReference type="ARBA" id="ARBA00005035"/>
    </source>
</evidence>
<evidence type="ECO:0000256" key="5">
    <source>
        <dbReference type="ARBA" id="ARBA00006706"/>
    </source>
</evidence>
<evidence type="ECO:0000313" key="12">
    <source>
        <dbReference type="EMBL" id="KAH7556979.1"/>
    </source>
</evidence>
<dbReference type="EMBL" id="JAFEMO010000011">
    <property type="protein sequence ID" value="KAH7556979.1"/>
    <property type="molecule type" value="Genomic_DNA"/>
</dbReference>
<dbReference type="NCBIfam" id="NF045485">
    <property type="entry name" value="FPPsyn"/>
    <property type="match status" value="1"/>
</dbReference>
<dbReference type="SUPFAM" id="SSF48576">
    <property type="entry name" value="Terpenoid synthases"/>
    <property type="match status" value="1"/>
</dbReference>
<organism evidence="12 13">
    <name type="scientific">Xanthoceras sorbifolium</name>
    <dbReference type="NCBI Taxonomy" id="99658"/>
    <lineage>
        <taxon>Eukaryota</taxon>
        <taxon>Viridiplantae</taxon>
        <taxon>Streptophyta</taxon>
        <taxon>Embryophyta</taxon>
        <taxon>Tracheophyta</taxon>
        <taxon>Spermatophyta</taxon>
        <taxon>Magnoliopsida</taxon>
        <taxon>eudicotyledons</taxon>
        <taxon>Gunneridae</taxon>
        <taxon>Pentapetalae</taxon>
        <taxon>rosids</taxon>
        <taxon>malvids</taxon>
        <taxon>Sapindales</taxon>
        <taxon>Sapindaceae</taxon>
        <taxon>Xanthoceroideae</taxon>
        <taxon>Xanthoceras</taxon>
    </lineage>
</organism>
<keyword evidence="13" id="KW-1185">Reference proteome</keyword>
<protein>
    <submittedName>
        <fullName evidence="12">Uncharacterized protein</fullName>
    </submittedName>
</protein>
<name>A0ABQ8HED6_9ROSI</name>
<comment type="pathway">
    <text evidence="2">Isoprenoid biosynthesis; geranyl diphosphate biosynthesis; geranyl diphosphate from dimethylallyl diphosphate and isopentenyl diphosphate: step 1/1.</text>
</comment>
<dbReference type="PANTHER" id="PTHR43281:SF1">
    <property type="entry name" value="FARNESYL DIPHOSPHATE SYNTHASE"/>
    <property type="match status" value="1"/>
</dbReference>
<keyword evidence="6 11" id="KW-0808">Transferase</keyword>
<evidence type="ECO:0000256" key="6">
    <source>
        <dbReference type="ARBA" id="ARBA00022679"/>
    </source>
</evidence>
<keyword evidence="9" id="KW-0460">Magnesium</keyword>
<keyword evidence="10" id="KW-0414">Isoprene biosynthesis</keyword>
<keyword evidence="7" id="KW-0479">Metal-binding</keyword>
<dbReference type="InterPro" id="IPR000092">
    <property type="entry name" value="Polyprenyl_synt"/>
</dbReference>
<dbReference type="CDD" id="cd00685">
    <property type="entry name" value="Trans_IPPS_HT"/>
    <property type="match status" value="1"/>
</dbReference>
<dbReference type="SFLD" id="SFLDG01017">
    <property type="entry name" value="Polyprenyl_Transferase_Like"/>
    <property type="match status" value="1"/>
</dbReference>
<evidence type="ECO:0000256" key="4">
    <source>
        <dbReference type="ARBA" id="ARBA00005221"/>
    </source>
</evidence>
<dbReference type="InterPro" id="IPR053378">
    <property type="entry name" value="Prenyl_diphosphate_synthase"/>
</dbReference>
<comment type="pathway">
    <text evidence="3">Isoprenoid biosynthesis; farnesyl diphosphate biosynthesis; farnesyl diphosphate from geranyl diphosphate and isopentenyl diphosphate: step 1/1.</text>
</comment>
<comment type="similarity">
    <text evidence="5 11">Belongs to the FPP/GGPP synthase family.</text>
</comment>